<feature type="domain" description="GP-PDE" evidence="2">
    <location>
        <begin position="310"/>
        <end position="562"/>
    </location>
</feature>
<protein>
    <submittedName>
        <fullName evidence="3">Glycerophosphodiester phosphodiesterase family protein</fullName>
    </submittedName>
</protein>
<evidence type="ECO:0000313" key="3">
    <source>
        <dbReference type="EMBL" id="NVB73523.1"/>
    </source>
</evidence>
<evidence type="ECO:0000256" key="1">
    <source>
        <dbReference type="SAM" id="SignalP"/>
    </source>
</evidence>
<dbReference type="GO" id="GO:0006580">
    <property type="term" value="P:ethanolamine metabolic process"/>
    <property type="evidence" value="ECO:0007669"/>
    <property type="project" value="TreeGrafter"/>
</dbReference>
<reference evidence="3 4" key="2">
    <citation type="submission" date="2020-07" db="EMBL/GenBank/DDBJ databases">
        <title>Bacterial metabolism rescues the inhibition of intestinal drug absorption by food and drug additives.</title>
        <authorList>
            <person name="Zou L."/>
            <person name="Spanogiannopoulos P."/>
            <person name="Chien H.-C."/>
            <person name="Pieper L.M."/>
            <person name="Cai W."/>
            <person name="Khuri N."/>
            <person name="Pottel J."/>
            <person name="Vora B."/>
            <person name="Ni Z."/>
            <person name="Tsakalozou E."/>
            <person name="Zhang W."/>
            <person name="Shoichet B.K."/>
            <person name="Giacomini K.M."/>
            <person name="Turnbaugh P.J."/>
        </authorList>
    </citation>
    <scope>NUCLEOTIDE SEQUENCE [LARGE SCALE GENOMIC DNA]</scope>
    <source>
        <strain evidence="3 4">B33</strain>
    </source>
</reference>
<feature type="chain" id="PRO_5043241269" evidence="1">
    <location>
        <begin position="25"/>
        <end position="568"/>
    </location>
</feature>
<dbReference type="GO" id="GO:0008889">
    <property type="term" value="F:glycerophosphodiester phosphodiesterase activity"/>
    <property type="evidence" value="ECO:0007669"/>
    <property type="project" value="TreeGrafter"/>
</dbReference>
<comment type="caution">
    <text evidence="3">The sequence shown here is derived from an EMBL/GenBank/DDBJ whole genome shotgun (WGS) entry which is preliminary data.</text>
</comment>
<dbReference type="PANTHER" id="PTHR46320">
    <property type="entry name" value="GLYCEROPHOSPHODIESTER PHOSPHODIESTERASE 1"/>
    <property type="match status" value="1"/>
</dbReference>
<accession>A0A7Y0YL37</accession>
<dbReference type="GO" id="GO:0006644">
    <property type="term" value="P:phospholipid metabolic process"/>
    <property type="evidence" value="ECO:0007669"/>
    <property type="project" value="TreeGrafter"/>
</dbReference>
<dbReference type="PANTHER" id="PTHR46320:SF1">
    <property type="entry name" value="GLYCEROPHOSPHODIESTER PHOSPHODIESTERASE 1"/>
    <property type="match status" value="1"/>
</dbReference>
<dbReference type="CDD" id="cd08566">
    <property type="entry name" value="GDPD_AtGDE_like"/>
    <property type="match status" value="2"/>
</dbReference>
<dbReference type="InterPro" id="IPR032160">
    <property type="entry name" value="DUF4996"/>
</dbReference>
<dbReference type="SUPFAM" id="SSF51695">
    <property type="entry name" value="PLC-like phosphodiesterases"/>
    <property type="match status" value="2"/>
</dbReference>
<dbReference type="GO" id="GO:0070291">
    <property type="term" value="P:N-acylethanolamine metabolic process"/>
    <property type="evidence" value="ECO:0007669"/>
    <property type="project" value="TreeGrafter"/>
</dbReference>
<dbReference type="Pfam" id="PF16387">
    <property type="entry name" value="DUF4996"/>
    <property type="match status" value="2"/>
</dbReference>
<dbReference type="Gene3D" id="3.20.20.190">
    <property type="entry name" value="Phosphatidylinositol (PI) phosphodiesterase"/>
    <property type="match status" value="2"/>
</dbReference>
<dbReference type="PROSITE" id="PS51704">
    <property type="entry name" value="GP_PDE"/>
    <property type="match status" value="2"/>
</dbReference>
<dbReference type="InterPro" id="IPR017946">
    <property type="entry name" value="PLC-like_Pdiesterase_TIM-brl"/>
</dbReference>
<reference evidence="3 4" key="1">
    <citation type="submission" date="2020-04" db="EMBL/GenBank/DDBJ databases">
        <authorList>
            <person name="Pieper L."/>
        </authorList>
    </citation>
    <scope>NUCLEOTIDE SEQUENCE [LARGE SCALE GENOMIC DNA]</scope>
    <source>
        <strain evidence="3 4">B33</strain>
    </source>
</reference>
<dbReference type="InterPro" id="IPR030395">
    <property type="entry name" value="GP_PDE_dom"/>
</dbReference>
<sequence length="568" mass="64336">MKNLCLIALTLGLMAQVFPSRAQALYEEGKVSVISHRGDWRNTPENSIRAIQNCIDLGVNMVEIDIKKTKDNELILLHDKTLDRTTTGKGLPQDYTLAEIKQMRLRNGAGVATSHQIPTLEEAMIVAKGKIWVNIDKGYDYFDLVEKVLEKTGTTQQVLIKAGLPYQKVVAENKAVLDKLFFMPIIDMANPDAMTMVEEYIKNMQPKAFEVCFTQIDQALQNVLDRIQKSGSKVWINTLWPSLCAGLNDDRAVEENQQDSIWGKVIEMGASFIQTDRPKELVNYLRNQGKSVNTAGYIRKKLMDRDQHYVHVVSHRGDWKQFPENSLDAINSIIQMGGDVVEIDVQRTKDGQLILMHDERLDRTTNGKGLIAETTFADIQKLFLKDHNGNVTQHKVPTLKEVLLMSKGRIMLNLDKADRFFEQVVALLQETGTTDIAILKGLQSIEEINNRLGVHLDSIIFMPMVRMDNDDAEQRITSFINEMAPVVFEVGYQKSDNPLPLKAKKLVARKSLLWYNSLKGRNGNHDDVVSKADPDAGYGYLIDKLGARMIQTDEPARLIEYLRSRDLH</sequence>
<dbReference type="GO" id="GO:0005886">
    <property type="term" value="C:plasma membrane"/>
    <property type="evidence" value="ECO:0007669"/>
    <property type="project" value="TreeGrafter"/>
</dbReference>
<evidence type="ECO:0000259" key="2">
    <source>
        <dbReference type="PROSITE" id="PS51704"/>
    </source>
</evidence>
<keyword evidence="1" id="KW-0732">Signal</keyword>
<dbReference type="AlphaFoldDB" id="A0A7Y0YL37"/>
<proteinExistence type="predicted"/>
<organism evidence="3 4">
    <name type="scientific">Phocaeicola vulgatus</name>
    <name type="common">Bacteroides vulgatus</name>
    <dbReference type="NCBI Taxonomy" id="821"/>
    <lineage>
        <taxon>Bacteria</taxon>
        <taxon>Pseudomonadati</taxon>
        <taxon>Bacteroidota</taxon>
        <taxon>Bacteroidia</taxon>
        <taxon>Bacteroidales</taxon>
        <taxon>Bacteroidaceae</taxon>
        <taxon>Phocaeicola</taxon>
    </lineage>
</organism>
<feature type="signal peptide" evidence="1">
    <location>
        <begin position="1"/>
        <end position="24"/>
    </location>
</feature>
<feature type="domain" description="GP-PDE" evidence="2">
    <location>
        <begin position="31"/>
        <end position="285"/>
    </location>
</feature>
<dbReference type="Pfam" id="PF03009">
    <property type="entry name" value="GDPD"/>
    <property type="match status" value="1"/>
</dbReference>
<gene>
    <name evidence="3" type="ORF">HUV05_08310</name>
</gene>
<dbReference type="EMBL" id="JABWDJ010000024">
    <property type="protein sequence ID" value="NVB73523.1"/>
    <property type="molecule type" value="Genomic_DNA"/>
</dbReference>
<evidence type="ECO:0000313" key="4">
    <source>
        <dbReference type="Proteomes" id="UP000524321"/>
    </source>
</evidence>
<dbReference type="Proteomes" id="UP000524321">
    <property type="component" value="Unassembled WGS sequence"/>
</dbReference>
<name>A0A7Y0YL37_PHOVU</name>